<feature type="transmembrane region" description="Helical" evidence="1">
    <location>
        <begin position="303"/>
        <end position="325"/>
    </location>
</feature>
<dbReference type="PANTHER" id="PTHR31325">
    <property type="entry name" value="OS01G0798800 PROTEIN-RELATED"/>
    <property type="match status" value="1"/>
</dbReference>
<evidence type="ECO:0000313" key="4">
    <source>
        <dbReference type="Proteomes" id="UP000813462"/>
    </source>
</evidence>
<organism evidence="3 4">
    <name type="scientific">Ziziphus jujuba var. spinosa</name>
    <dbReference type="NCBI Taxonomy" id="714518"/>
    <lineage>
        <taxon>Eukaryota</taxon>
        <taxon>Viridiplantae</taxon>
        <taxon>Streptophyta</taxon>
        <taxon>Embryophyta</taxon>
        <taxon>Tracheophyta</taxon>
        <taxon>Spermatophyta</taxon>
        <taxon>Magnoliopsida</taxon>
        <taxon>eudicotyledons</taxon>
        <taxon>Gunneridae</taxon>
        <taxon>Pentapetalae</taxon>
        <taxon>rosids</taxon>
        <taxon>fabids</taxon>
        <taxon>Rosales</taxon>
        <taxon>Rhamnaceae</taxon>
        <taxon>Paliureae</taxon>
        <taxon>Ziziphus</taxon>
    </lineage>
</organism>
<evidence type="ECO:0000259" key="2">
    <source>
        <dbReference type="Pfam" id="PF13968"/>
    </source>
</evidence>
<dbReference type="InterPro" id="IPR025315">
    <property type="entry name" value="DUF4220"/>
</dbReference>
<dbReference type="OrthoDB" id="1689146at2759"/>
<comment type="caution">
    <text evidence="3">The sequence shown here is derived from an EMBL/GenBank/DDBJ whole genome shotgun (WGS) entry which is preliminary data.</text>
</comment>
<dbReference type="Pfam" id="PF13968">
    <property type="entry name" value="DUF4220"/>
    <property type="match status" value="1"/>
</dbReference>
<feature type="transmembrane region" description="Helical" evidence="1">
    <location>
        <begin position="77"/>
        <end position="97"/>
    </location>
</feature>
<feature type="transmembrane region" description="Helical" evidence="1">
    <location>
        <begin position="132"/>
        <end position="148"/>
    </location>
</feature>
<sequence>MKLWGVWNIPACILLSLFLQVFLVLFASLRQRSRNSFLRFLICLAYLSADWVAAVTIGLITKFLTDPCHSRGKEDLYTFWVSFLLLHLGGPDSITSFAIEDNELWRRHFFGLILRVVGAAYYFFLTLANSKLWLPTILVFVVGTVKYAERTLALYLASTDHFGATALPKKSRAGEVVNNNPNTESVVDDDMELLMISYDLFGKFKGLIAGYSLAFEQIVKSIEYFQRMPYLEMGFKLIENELSFLYEVFHTKVCVVGSRIGLIIRLSSFCFIVGAFIGFHFVIVDNYKNHEFGAFEMSVTYALLIGAVGLDIISGIRLIFSDWIVASNYYGFKRYWREYIPRCFRKRSKWCGSVPRYNIIDYFLDESWILNTKLPGWLRRVVDNIKGMLFSSSEDANEHLKRFIFDELKAASFQTHGTDEDRRNYLSSEQESAVVKARDHVNYTLQFTFDVVSLHLATEICYQLTEFEYADERKESNNCKVISDYMCYLLIMKPAMLAPVAMKD</sequence>
<protein>
    <recommendedName>
        <fullName evidence="2">DUF4220 domain-containing protein</fullName>
    </recommendedName>
</protein>
<feature type="domain" description="DUF4220" evidence="2">
    <location>
        <begin position="44"/>
        <end position="362"/>
    </location>
</feature>
<feature type="transmembrane region" description="Helical" evidence="1">
    <location>
        <begin position="109"/>
        <end position="126"/>
    </location>
</feature>
<dbReference type="EMBL" id="JAEACU010000011">
    <property type="protein sequence ID" value="KAH7514887.1"/>
    <property type="molecule type" value="Genomic_DNA"/>
</dbReference>
<keyword evidence="1" id="KW-1133">Transmembrane helix</keyword>
<proteinExistence type="predicted"/>
<keyword evidence="1" id="KW-0472">Membrane</keyword>
<evidence type="ECO:0000313" key="3">
    <source>
        <dbReference type="EMBL" id="KAH7514887.1"/>
    </source>
</evidence>
<name>A0A978UJA6_ZIZJJ</name>
<feature type="transmembrane region" description="Helical" evidence="1">
    <location>
        <begin position="6"/>
        <end position="29"/>
    </location>
</feature>
<keyword evidence="1" id="KW-0812">Transmembrane</keyword>
<evidence type="ECO:0000256" key="1">
    <source>
        <dbReference type="SAM" id="Phobius"/>
    </source>
</evidence>
<reference evidence="3" key="1">
    <citation type="journal article" date="2021" name="Front. Plant Sci.">
        <title>Chromosome-Scale Genome Assembly for Chinese Sour Jujube and Insights Into Its Genome Evolution and Domestication Signature.</title>
        <authorList>
            <person name="Shen L.-Y."/>
            <person name="Luo H."/>
            <person name="Wang X.-L."/>
            <person name="Wang X.-M."/>
            <person name="Qiu X.-J."/>
            <person name="Liu H."/>
            <person name="Zhou S.-S."/>
            <person name="Jia K.-H."/>
            <person name="Nie S."/>
            <person name="Bao Y.-T."/>
            <person name="Zhang R.-G."/>
            <person name="Yun Q.-Z."/>
            <person name="Chai Y.-H."/>
            <person name="Lu J.-Y."/>
            <person name="Li Y."/>
            <person name="Zhao S.-W."/>
            <person name="Mao J.-F."/>
            <person name="Jia S.-G."/>
            <person name="Mao Y.-M."/>
        </authorList>
    </citation>
    <scope>NUCLEOTIDE SEQUENCE</scope>
    <source>
        <strain evidence="3">AT0</strain>
        <tissue evidence="3">Leaf</tissue>
    </source>
</reference>
<feature type="transmembrane region" description="Helical" evidence="1">
    <location>
        <begin position="262"/>
        <end position="283"/>
    </location>
</feature>
<feature type="transmembrane region" description="Helical" evidence="1">
    <location>
        <begin position="41"/>
        <end position="65"/>
    </location>
</feature>
<dbReference type="AlphaFoldDB" id="A0A978UJA6"/>
<accession>A0A978UJA6</accession>
<dbReference type="Proteomes" id="UP000813462">
    <property type="component" value="Unassembled WGS sequence"/>
</dbReference>
<gene>
    <name evidence="3" type="ORF">FEM48_Zijuj11G0138000</name>
</gene>